<sequence length="389" mass="44174">MKKIIYSMTLILAVTFVGCEPLDELYEDIDANAVPISGDIEYTLTEDDYTDDEDDGGLGLRFPNFSSEDQAKELIPGLLSDRFPALKDNSSALVTYDLFFPKRDERSLIVYEVTDQDYDDLGHRFSNFDSQSEMIELLELRFPNPEDRTLVSLTYDYFAVGQTDTFNDGYLYIEGEWQKMMGFTDDEYRALGFRFPNFSSEDEAVEKIPALLKEKLKFVDNAAGDIVGTMYKLFVTDVDDVDGDGRTDDRTTYSYVKYFIYDGAVWSEYNNVISQQLQFGHDGTTWIPDNTIKYTLTGDDIALISSEFASIYEGPADNVGFFGSFDRRSSSSNYWTDAMLLEAFNVVLDTRDPNAEEGQKYILTYVVFTGSTGNESKAVIKKGGVWVYQ</sequence>
<reference evidence="1 2" key="1">
    <citation type="submission" date="2019-02" db="EMBL/GenBank/DDBJ databases">
        <title>Hyunsoonleella sp., isolated from marine sediment.</title>
        <authorList>
            <person name="Liu B.-T."/>
        </authorList>
    </citation>
    <scope>NUCLEOTIDE SEQUENCE [LARGE SCALE GENOMIC DNA]</scope>
    <source>
        <strain evidence="1 2">T58</strain>
    </source>
</reference>
<dbReference type="Proteomes" id="UP000291142">
    <property type="component" value="Unassembled WGS sequence"/>
</dbReference>
<name>A0A4V2JA18_9FLAO</name>
<dbReference type="AlphaFoldDB" id="A0A4V2JA18"/>
<evidence type="ECO:0000313" key="1">
    <source>
        <dbReference type="EMBL" id="TBN03268.1"/>
    </source>
</evidence>
<evidence type="ECO:0000313" key="2">
    <source>
        <dbReference type="Proteomes" id="UP000291142"/>
    </source>
</evidence>
<comment type="caution">
    <text evidence="1">The sequence shown here is derived from an EMBL/GenBank/DDBJ whole genome shotgun (WGS) entry which is preliminary data.</text>
</comment>
<dbReference type="PROSITE" id="PS51257">
    <property type="entry name" value="PROKAR_LIPOPROTEIN"/>
    <property type="match status" value="1"/>
</dbReference>
<dbReference type="RefSeq" id="WP_130964342.1">
    <property type="nucleotide sequence ID" value="NZ_SIRT01000007.1"/>
</dbReference>
<protein>
    <recommendedName>
        <fullName evidence="3">DUF5017 domain-containing protein</fullName>
    </recommendedName>
</protein>
<evidence type="ECO:0008006" key="3">
    <source>
        <dbReference type="Google" id="ProtNLM"/>
    </source>
</evidence>
<proteinExistence type="predicted"/>
<gene>
    <name evidence="1" type="ORF">EYD45_09665</name>
</gene>
<dbReference type="OrthoDB" id="1013052at2"/>
<dbReference type="EMBL" id="SIRT01000007">
    <property type="protein sequence ID" value="TBN03268.1"/>
    <property type="molecule type" value="Genomic_DNA"/>
</dbReference>
<keyword evidence="2" id="KW-1185">Reference proteome</keyword>
<accession>A0A4V2JA18</accession>
<organism evidence="1 2">
    <name type="scientific">Hyunsoonleella flava</name>
    <dbReference type="NCBI Taxonomy" id="2527939"/>
    <lineage>
        <taxon>Bacteria</taxon>
        <taxon>Pseudomonadati</taxon>
        <taxon>Bacteroidota</taxon>
        <taxon>Flavobacteriia</taxon>
        <taxon>Flavobacteriales</taxon>
        <taxon>Flavobacteriaceae</taxon>
    </lineage>
</organism>